<organism evidence="1 2">
    <name type="scientific">Anabaenopsis circularis NIES-21</name>
    <dbReference type="NCBI Taxonomy" id="1085406"/>
    <lineage>
        <taxon>Bacteria</taxon>
        <taxon>Bacillati</taxon>
        <taxon>Cyanobacteriota</taxon>
        <taxon>Cyanophyceae</taxon>
        <taxon>Nostocales</taxon>
        <taxon>Nodulariaceae</taxon>
        <taxon>Anabaenopsis</taxon>
    </lineage>
</organism>
<evidence type="ECO:0000313" key="1">
    <source>
        <dbReference type="EMBL" id="BAY14523.1"/>
    </source>
</evidence>
<dbReference type="Pfam" id="PF20065">
    <property type="entry name" value="DUF6464"/>
    <property type="match status" value="1"/>
</dbReference>
<reference evidence="1 2" key="1">
    <citation type="submission" date="2017-06" db="EMBL/GenBank/DDBJ databases">
        <title>Genome sequencing of cyanobaciteial culture collection at National Institute for Environmental Studies (NIES).</title>
        <authorList>
            <person name="Hirose Y."/>
            <person name="Shimura Y."/>
            <person name="Fujisawa T."/>
            <person name="Nakamura Y."/>
            <person name="Kawachi M."/>
        </authorList>
    </citation>
    <scope>NUCLEOTIDE SEQUENCE [LARGE SCALE GENOMIC DNA]</scope>
    <source>
        <strain evidence="1 2">NIES-21</strain>
    </source>
</reference>
<evidence type="ECO:0000313" key="2">
    <source>
        <dbReference type="Proteomes" id="UP000218287"/>
    </source>
</evidence>
<dbReference type="EMBL" id="AP018174">
    <property type="protein sequence ID" value="BAY14523.1"/>
    <property type="molecule type" value="Genomic_DNA"/>
</dbReference>
<sequence length="85" mass="9926">MGRVSDFVLMAFCTTVWYLLGIVSAIATPQMQVREPNQSRKTKNFLPKNDCLFNARSPYIQCAVNPTEVCDQCIYFVEYEEWEYN</sequence>
<proteinExistence type="predicted"/>
<protein>
    <submittedName>
        <fullName evidence="1">Uncharacterized protein</fullName>
    </submittedName>
</protein>
<accession>A0A1Z4GAG9</accession>
<dbReference type="InterPro" id="IPR045589">
    <property type="entry name" value="DUF6464"/>
</dbReference>
<dbReference type="AlphaFoldDB" id="A0A1Z4GAG9"/>
<dbReference type="OrthoDB" id="515679at2"/>
<keyword evidence="2" id="KW-1185">Reference proteome</keyword>
<name>A0A1Z4GAG9_9CYAN</name>
<dbReference type="Proteomes" id="UP000218287">
    <property type="component" value="Chromosome"/>
</dbReference>
<gene>
    <name evidence="1" type="ORF">NIES21_02800</name>
</gene>